<dbReference type="Gene3D" id="3.90.600.10">
    <property type="entry name" value="Phosphoribosylglycinamide synthetase, C-terminal domain"/>
    <property type="match status" value="1"/>
</dbReference>
<evidence type="ECO:0000256" key="14">
    <source>
        <dbReference type="ARBA" id="ARBA00042242"/>
    </source>
</evidence>
<dbReference type="HAMAP" id="MF_00138">
    <property type="entry name" value="GARS"/>
    <property type="match status" value="1"/>
</dbReference>
<evidence type="ECO:0000313" key="18">
    <source>
        <dbReference type="EMBL" id="CBI09294.1"/>
    </source>
</evidence>
<feature type="domain" description="ATP-grasp" evidence="17">
    <location>
        <begin position="107"/>
        <end position="314"/>
    </location>
</feature>
<dbReference type="GO" id="GO:0006189">
    <property type="term" value="P:'de novo' IMP biosynthetic process"/>
    <property type="evidence" value="ECO:0007669"/>
    <property type="project" value="UniProtKB-UniPathway"/>
</dbReference>
<evidence type="ECO:0000256" key="8">
    <source>
        <dbReference type="ARBA" id="ARBA00022741"/>
    </source>
</evidence>
<dbReference type="GO" id="GO:0009113">
    <property type="term" value="P:purine nucleobase biosynthetic process"/>
    <property type="evidence" value="ECO:0007669"/>
    <property type="project" value="InterPro"/>
</dbReference>
<protein>
    <recommendedName>
        <fullName evidence="5">Phosphoribosylamine--glycine ligase</fullName>
        <ecNumber evidence="4">6.3.4.13</ecNumber>
    </recommendedName>
    <alternativeName>
        <fullName evidence="16">GARS</fullName>
    </alternativeName>
    <alternativeName>
        <fullName evidence="14">Glycinamide ribonucleotide synthetase</fullName>
    </alternativeName>
    <alternativeName>
        <fullName evidence="15">Phosphoribosylglycinamide synthetase</fullName>
    </alternativeName>
</protein>
<dbReference type="InterPro" id="IPR011761">
    <property type="entry name" value="ATP-grasp"/>
</dbReference>
<evidence type="ECO:0000256" key="7">
    <source>
        <dbReference type="ARBA" id="ARBA00022723"/>
    </source>
</evidence>
<dbReference type="FunFam" id="3.30.470.20:FF:000031">
    <property type="entry name" value="Phosphoribosylamine--glycine ligase"/>
    <property type="match status" value="1"/>
</dbReference>
<dbReference type="NCBIfam" id="TIGR00877">
    <property type="entry name" value="purD"/>
    <property type="match status" value="1"/>
</dbReference>
<keyword evidence="7" id="KW-0479">Metal-binding</keyword>
<dbReference type="InterPro" id="IPR020560">
    <property type="entry name" value="PRibGlycinamide_synth_C-dom"/>
</dbReference>
<keyword evidence="10" id="KW-0067">ATP-binding</keyword>
<dbReference type="GO" id="GO:0004637">
    <property type="term" value="F:phosphoribosylamine-glycine ligase activity"/>
    <property type="evidence" value="ECO:0007669"/>
    <property type="project" value="UniProtKB-EC"/>
</dbReference>
<dbReference type="InterPro" id="IPR000115">
    <property type="entry name" value="PRibGlycinamide_synth"/>
</dbReference>
<evidence type="ECO:0000256" key="2">
    <source>
        <dbReference type="ARBA" id="ARBA00001946"/>
    </source>
</evidence>
<comment type="cofactor">
    <cofactor evidence="1">
        <name>Mn(2+)</name>
        <dbReference type="ChEBI" id="CHEBI:29035"/>
    </cofactor>
</comment>
<dbReference type="FunFam" id="3.30.1490.20:FF:000006">
    <property type="entry name" value="phosphoribosylamine--glycine ligase, chloroplastic-like"/>
    <property type="match status" value="1"/>
</dbReference>
<dbReference type="PROSITE" id="PS50975">
    <property type="entry name" value="ATP_GRASP"/>
    <property type="match status" value="1"/>
</dbReference>
<evidence type="ECO:0000256" key="4">
    <source>
        <dbReference type="ARBA" id="ARBA00013255"/>
    </source>
</evidence>
<keyword evidence="11" id="KW-0460">Magnesium</keyword>
<evidence type="ECO:0000256" key="15">
    <source>
        <dbReference type="ARBA" id="ARBA00042864"/>
    </source>
</evidence>
<sequence length="426" mass="45261">MDILVVGSGGREHALAWRLAQSARVGRVFVAPGNAGTALEKELINVPITGIDLLLQFVQREKIALTVVGPEAPLAAGIVDRFRAAGLKIFGPTRAAAQLEASKDFAKAFMMQQGIPTAAYQTFTDVLAAHAYVDAQGVPLVIKADGLAAGKGVVVAHQLDEAHAAVDAMLADNRLGAAGARVVIEAFLVGEEASFIVMCDGEHVLPLATSQDHKRIGDGDTGDNTGGMGAYSPAPVVTPEIHARVLREVIMPVLAGMKQAGTPYTGFLYAGLMIEENGSLQVLEFNCRMGDPETQPIMMRLKSDLASLMEHAVNGTLDQVEVEWDRRTALGVVLAAAGYPHAVRTGDPITALPENTGEMHVFHAGTTFVDGQLMTSGGRVLCVTALGDSVKIAQRLAYEAADQVQFHGRQMRRDIGFRAIDRKRPA</sequence>
<keyword evidence="12" id="KW-0464">Manganese</keyword>
<dbReference type="Gene3D" id="3.40.50.20">
    <property type="match status" value="1"/>
</dbReference>
<evidence type="ECO:0000256" key="9">
    <source>
        <dbReference type="ARBA" id="ARBA00022755"/>
    </source>
</evidence>
<evidence type="ECO:0000256" key="10">
    <source>
        <dbReference type="ARBA" id="ARBA00022840"/>
    </source>
</evidence>
<dbReference type="EMBL" id="CABR01000025">
    <property type="protein sequence ID" value="CBI09294.1"/>
    <property type="molecule type" value="Genomic_DNA"/>
</dbReference>
<keyword evidence="9" id="KW-0658">Purine biosynthesis</keyword>
<dbReference type="SMART" id="SM01210">
    <property type="entry name" value="GARS_C"/>
    <property type="match status" value="1"/>
</dbReference>
<dbReference type="SUPFAM" id="SSF52440">
    <property type="entry name" value="PreATP-grasp domain"/>
    <property type="match status" value="1"/>
</dbReference>
<comment type="caution">
    <text evidence="18">The sequence shown here is derived from an EMBL/GenBank/DDBJ whole genome shotgun (WGS) entry which is preliminary data.</text>
</comment>
<dbReference type="FunFam" id="3.90.600.10:FF:000001">
    <property type="entry name" value="Trifunctional purine biosynthetic protein adenosine-3"/>
    <property type="match status" value="1"/>
</dbReference>
<accession>E6QPX3</accession>
<dbReference type="InterPro" id="IPR020561">
    <property type="entry name" value="PRibGlycinamid_synth_ATP-grasp"/>
</dbReference>
<dbReference type="EC" id="6.3.4.13" evidence="4"/>
<dbReference type="PANTHER" id="PTHR43472:SF1">
    <property type="entry name" value="PHOSPHORIBOSYLAMINE--GLYCINE LIGASE, CHLOROPLASTIC"/>
    <property type="match status" value="1"/>
</dbReference>
<dbReference type="InterPro" id="IPR037123">
    <property type="entry name" value="PRibGlycinamide_synth_C_sf"/>
</dbReference>
<dbReference type="Pfam" id="PF01071">
    <property type="entry name" value="GARS_A"/>
    <property type="match status" value="1"/>
</dbReference>
<evidence type="ECO:0000259" key="17">
    <source>
        <dbReference type="PROSITE" id="PS50975"/>
    </source>
</evidence>
<dbReference type="GO" id="GO:0005524">
    <property type="term" value="F:ATP binding"/>
    <property type="evidence" value="ECO:0007669"/>
    <property type="project" value="UniProtKB-KW"/>
</dbReference>
<dbReference type="PANTHER" id="PTHR43472">
    <property type="entry name" value="PHOSPHORIBOSYLAMINE--GLYCINE LIGASE"/>
    <property type="match status" value="1"/>
</dbReference>
<evidence type="ECO:0000256" key="6">
    <source>
        <dbReference type="ARBA" id="ARBA00022598"/>
    </source>
</evidence>
<evidence type="ECO:0000256" key="1">
    <source>
        <dbReference type="ARBA" id="ARBA00001936"/>
    </source>
</evidence>
<evidence type="ECO:0000256" key="11">
    <source>
        <dbReference type="ARBA" id="ARBA00022842"/>
    </source>
</evidence>
<comment type="pathway">
    <text evidence="3">Purine metabolism; IMP biosynthesis via de novo pathway; N(1)-(5-phospho-D-ribosyl)glycinamide from 5-phospho-alpha-D-ribose 1-diphosphate: step 2/2.</text>
</comment>
<dbReference type="AlphaFoldDB" id="E6QPX3"/>
<dbReference type="Pfam" id="PF02843">
    <property type="entry name" value="GARS_C"/>
    <property type="match status" value="1"/>
</dbReference>
<keyword evidence="8" id="KW-0547">Nucleotide-binding</keyword>
<dbReference type="GO" id="GO:0046872">
    <property type="term" value="F:metal ion binding"/>
    <property type="evidence" value="ECO:0007669"/>
    <property type="project" value="UniProtKB-KW"/>
</dbReference>
<evidence type="ECO:0000256" key="5">
    <source>
        <dbReference type="ARBA" id="ARBA00020605"/>
    </source>
</evidence>
<evidence type="ECO:0000256" key="16">
    <source>
        <dbReference type="ARBA" id="ARBA00079592"/>
    </source>
</evidence>
<dbReference type="SUPFAM" id="SSF56059">
    <property type="entry name" value="Glutathione synthetase ATP-binding domain-like"/>
    <property type="match status" value="1"/>
</dbReference>
<evidence type="ECO:0000256" key="13">
    <source>
        <dbReference type="ARBA" id="ARBA00038345"/>
    </source>
</evidence>
<keyword evidence="6 18" id="KW-0436">Ligase</keyword>
<comment type="cofactor">
    <cofactor evidence="2">
        <name>Mg(2+)</name>
        <dbReference type="ChEBI" id="CHEBI:18420"/>
    </cofactor>
</comment>
<dbReference type="InterPro" id="IPR013815">
    <property type="entry name" value="ATP_grasp_subdomain_1"/>
</dbReference>
<dbReference type="Gene3D" id="3.30.470.20">
    <property type="entry name" value="ATP-grasp fold, B domain"/>
    <property type="match status" value="1"/>
</dbReference>
<dbReference type="InterPro" id="IPR011054">
    <property type="entry name" value="Rudment_hybrid_motif"/>
</dbReference>
<dbReference type="Pfam" id="PF02844">
    <property type="entry name" value="GARS_N"/>
    <property type="match status" value="1"/>
</dbReference>
<dbReference type="InterPro" id="IPR020562">
    <property type="entry name" value="PRibGlycinamide_synth_N"/>
</dbReference>
<reference evidence="18" key="1">
    <citation type="submission" date="2009-10" db="EMBL/GenBank/DDBJ databases">
        <title>Diversity of trophic interactions inside an arsenic-rich microbial ecosystem.</title>
        <authorList>
            <person name="Bertin P.N."/>
            <person name="Heinrich-Salmeron A."/>
            <person name="Pelletier E."/>
            <person name="Goulhen-Chollet F."/>
            <person name="Arsene-Ploetze F."/>
            <person name="Gallien S."/>
            <person name="Calteau A."/>
            <person name="Vallenet D."/>
            <person name="Casiot C."/>
            <person name="Chane-Woon-Ming B."/>
            <person name="Giloteaux L."/>
            <person name="Barakat M."/>
            <person name="Bonnefoy V."/>
            <person name="Bruneel O."/>
            <person name="Chandler M."/>
            <person name="Cleiss J."/>
            <person name="Duran R."/>
            <person name="Elbaz-Poulichet F."/>
            <person name="Fonknechten N."/>
            <person name="Lauga B."/>
            <person name="Mornico D."/>
            <person name="Ortet P."/>
            <person name="Schaeffer C."/>
            <person name="Siguier P."/>
            <person name="Alexander Thil Smith A."/>
            <person name="Van Dorsselaer A."/>
            <person name="Weissenbach J."/>
            <person name="Medigue C."/>
            <person name="Le Paslier D."/>
        </authorList>
    </citation>
    <scope>NUCLEOTIDE SEQUENCE</scope>
</reference>
<dbReference type="InterPro" id="IPR016185">
    <property type="entry name" value="PreATP-grasp_dom_sf"/>
</dbReference>
<dbReference type="FunFam" id="3.40.50.20:FF:000006">
    <property type="entry name" value="Phosphoribosylamine--glycine ligase, chloroplastic"/>
    <property type="match status" value="1"/>
</dbReference>
<gene>
    <name evidence="18" type="primary">purD</name>
    <name evidence="18" type="ORF">CARN7_0019</name>
</gene>
<evidence type="ECO:0000256" key="3">
    <source>
        <dbReference type="ARBA" id="ARBA00005174"/>
    </source>
</evidence>
<dbReference type="Gene3D" id="3.30.1490.20">
    <property type="entry name" value="ATP-grasp fold, A domain"/>
    <property type="match status" value="1"/>
</dbReference>
<comment type="similarity">
    <text evidence="13">Belongs to the GARS family.</text>
</comment>
<name>E6QPX3_9ZZZZ</name>
<proteinExistence type="inferred from homology"/>
<evidence type="ECO:0000256" key="12">
    <source>
        <dbReference type="ARBA" id="ARBA00023211"/>
    </source>
</evidence>
<dbReference type="UniPathway" id="UPA00074">
    <property type="reaction ID" value="UER00125"/>
</dbReference>
<organism evidence="18">
    <name type="scientific">mine drainage metagenome</name>
    <dbReference type="NCBI Taxonomy" id="410659"/>
    <lineage>
        <taxon>unclassified sequences</taxon>
        <taxon>metagenomes</taxon>
        <taxon>ecological metagenomes</taxon>
    </lineage>
</organism>
<dbReference type="SUPFAM" id="SSF51246">
    <property type="entry name" value="Rudiment single hybrid motif"/>
    <property type="match status" value="1"/>
</dbReference>
<dbReference type="SMART" id="SM01209">
    <property type="entry name" value="GARS_A"/>
    <property type="match status" value="1"/>
</dbReference>